<proteinExistence type="predicted"/>
<dbReference type="PROSITE" id="PS51464">
    <property type="entry name" value="SIS"/>
    <property type="match status" value="1"/>
</dbReference>
<evidence type="ECO:0000313" key="6">
    <source>
        <dbReference type="EMBL" id="HIQ70560.1"/>
    </source>
</evidence>
<evidence type="ECO:0000256" key="2">
    <source>
        <dbReference type="ARBA" id="ARBA00023125"/>
    </source>
</evidence>
<dbReference type="AlphaFoldDB" id="A0A9D0Z9T3"/>
<reference evidence="6" key="1">
    <citation type="submission" date="2020-10" db="EMBL/GenBank/DDBJ databases">
        <authorList>
            <person name="Gilroy R."/>
        </authorList>
    </citation>
    <scope>NUCLEOTIDE SEQUENCE</scope>
    <source>
        <strain evidence="6">ChiSjej2B20-13462</strain>
    </source>
</reference>
<evidence type="ECO:0000256" key="1">
    <source>
        <dbReference type="ARBA" id="ARBA00023015"/>
    </source>
</evidence>
<keyword evidence="3" id="KW-0804">Transcription</keyword>
<sequence>MATDILTAIHNQMSSFSKGQKRIAEYIEASYDKAAFMTASRLGKMVSVSESTVVRFAVELGFDGYPSMQKALQEMVRNKLTSVQRIEVTNDRLGKKDLVSMVLQADWESIRMTSEALDRKILDRAVEAILAAKQIYIVGVRSSAVIATFLSFYFRNMFDNVHQVTSSATSEMIEQMLHVSQGDVVIAISLPRYSSRTIQLMDFARDSGAEVVAITDSLDAPAAKRANHVLLAKSDMVSVVDSLVAPMSLANALIVAIGQRKKGELSRIFENLEGIWQEYEVYERVET</sequence>
<keyword evidence="1" id="KW-0805">Transcription regulation</keyword>
<dbReference type="Proteomes" id="UP000886874">
    <property type="component" value="Unassembled WGS sequence"/>
</dbReference>
<organism evidence="6 7">
    <name type="scientific">Candidatus Avoscillospira stercorigallinarum</name>
    <dbReference type="NCBI Taxonomy" id="2840708"/>
    <lineage>
        <taxon>Bacteria</taxon>
        <taxon>Bacillati</taxon>
        <taxon>Bacillota</taxon>
        <taxon>Clostridia</taxon>
        <taxon>Eubacteriales</taxon>
        <taxon>Oscillospiraceae</taxon>
        <taxon>Oscillospiraceae incertae sedis</taxon>
        <taxon>Candidatus Avoscillospira</taxon>
    </lineage>
</organism>
<dbReference type="InterPro" id="IPR000281">
    <property type="entry name" value="HTH_RpiR"/>
</dbReference>
<dbReference type="GO" id="GO:1901135">
    <property type="term" value="P:carbohydrate derivative metabolic process"/>
    <property type="evidence" value="ECO:0007669"/>
    <property type="project" value="InterPro"/>
</dbReference>
<dbReference type="Pfam" id="PF01418">
    <property type="entry name" value="HTH_6"/>
    <property type="match status" value="1"/>
</dbReference>
<dbReference type="InterPro" id="IPR036388">
    <property type="entry name" value="WH-like_DNA-bd_sf"/>
</dbReference>
<dbReference type="InterPro" id="IPR009057">
    <property type="entry name" value="Homeodomain-like_sf"/>
</dbReference>
<dbReference type="GO" id="GO:0003677">
    <property type="term" value="F:DNA binding"/>
    <property type="evidence" value="ECO:0007669"/>
    <property type="project" value="UniProtKB-KW"/>
</dbReference>
<dbReference type="GO" id="GO:0097367">
    <property type="term" value="F:carbohydrate derivative binding"/>
    <property type="evidence" value="ECO:0007669"/>
    <property type="project" value="InterPro"/>
</dbReference>
<dbReference type="SUPFAM" id="SSF46689">
    <property type="entry name" value="Homeodomain-like"/>
    <property type="match status" value="1"/>
</dbReference>
<dbReference type="EMBL" id="DVFN01000138">
    <property type="protein sequence ID" value="HIQ70560.1"/>
    <property type="molecule type" value="Genomic_DNA"/>
</dbReference>
<feature type="domain" description="SIS" evidence="5">
    <location>
        <begin position="125"/>
        <end position="264"/>
    </location>
</feature>
<dbReference type="Pfam" id="PF01380">
    <property type="entry name" value="SIS"/>
    <property type="match status" value="1"/>
</dbReference>
<dbReference type="CDD" id="cd05013">
    <property type="entry name" value="SIS_RpiR"/>
    <property type="match status" value="1"/>
</dbReference>
<dbReference type="InterPro" id="IPR046348">
    <property type="entry name" value="SIS_dom_sf"/>
</dbReference>
<reference evidence="6" key="2">
    <citation type="journal article" date="2021" name="PeerJ">
        <title>Extensive microbial diversity within the chicken gut microbiome revealed by metagenomics and culture.</title>
        <authorList>
            <person name="Gilroy R."/>
            <person name="Ravi A."/>
            <person name="Getino M."/>
            <person name="Pursley I."/>
            <person name="Horton D.L."/>
            <person name="Alikhan N.F."/>
            <person name="Baker D."/>
            <person name="Gharbi K."/>
            <person name="Hall N."/>
            <person name="Watson M."/>
            <person name="Adriaenssens E.M."/>
            <person name="Foster-Nyarko E."/>
            <person name="Jarju S."/>
            <person name="Secka A."/>
            <person name="Antonio M."/>
            <person name="Oren A."/>
            <person name="Chaudhuri R.R."/>
            <person name="La Ragione R."/>
            <person name="Hildebrand F."/>
            <person name="Pallen M.J."/>
        </authorList>
    </citation>
    <scope>NUCLEOTIDE SEQUENCE</scope>
    <source>
        <strain evidence="6">ChiSjej2B20-13462</strain>
    </source>
</reference>
<evidence type="ECO:0000259" key="4">
    <source>
        <dbReference type="PROSITE" id="PS51071"/>
    </source>
</evidence>
<evidence type="ECO:0000313" key="7">
    <source>
        <dbReference type="Proteomes" id="UP000886874"/>
    </source>
</evidence>
<dbReference type="SUPFAM" id="SSF53697">
    <property type="entry name" value="SIS domain"/>
    <property type="match status" value="1"/>
</dbReference>
<evidence type="ECO:0000259" key="5">
    <source>
        <dbReference type="PROSITE" id="PS51464"/>
    </source>
</evidence>
<evidence type="ECO:0000256" key="3">
    <source>
        <dbReference type="ARBA" id="ARBA00023163"/>
    </source>
</evidence>
<protein>
    <submittedName>
        <fullName evidence="6">MurR/RpiR family transcriptional regulator</fullName>
    </submittedName>
</protein>
<comment type="caution">
    <text evidence="6">The sequence shown here is derived from an EMBL/GenBank/DDBJ whole genome shotgun (WGS) entry which is preliminary data.</text>
</comment>
<feature type="domain" description="HTH rpiR-type" evidence="4">
    <location>
        <begin position="3"/>
        <end position="79"/>
    </location>
</feature>
<gene>
    <name evidence="6" type="ORF">IAA67_09565</name>
</gene>
<keyword evidence="2" id="KW-0238">DNA-binding</keyword>
<dbReference type="InterPro" id="IPR035472">
    <property type="entry name" value="RpiR-like_SIS"/>
</dbReference>
<dbReference type="Gene3D" id="1.10.10.10">
    <property type="entry name" value="Winged helix-like DNA-binding domain superfamily/Winged helix DNA-binding domain"/>
    <property type="match status" value="1"/>
</dbReference>
<dbReference type="PANTHER" id="PTHR30514">
    <property type="entry name" value="GLUCOKINASE"/>
    <property type="match status" value="1"/>
</dbReference>
<name>A0A9D0Z9T3_9FIRM</name>
<dbReference type="InterPro" id="IPR047640">
    <property type="entry name" value="RpiR-like"/>
</dbReference>
<dbReference type="InterPro" id="IPR001347">
    <property type="entry name" value="SIS_dom"/>
</dbReference>
<dbReference type="Gene3D" id="3.40.50.10490">
    <property type="entry name" value="Glucose-6-phosphate isomerase like protein, domain 1"/>
    <property type="match status" value="1"/>
</dbReference>
<dbReference type="GO" id="GO:0003700">
    <property type="term" value="F:DNA-binding transcription factor activity"/>
    <property type="evidence" value="ECO:0007669"/>
    <property type="project" value="InterPro"/>
</dbReference>
<dbReference type="PROSITE" id="PS51071">
    <property type="entry name" value="HTH_RPIR"/>
    <property type="match status" value="1"/>
</dbReference>
<dbReference type="PANTHER" id="PTHR30514:SF18">
    <property type="entry name" value="RPIR-FAMILY TRANSCRIPTIONAL REGULATOR"/>
    <property type="match status" value="1"/>
</dbReference>
<accession>A0A9D0Z9T3</accession>